<dbReference type="EMBL" id="OZ034819">
    <property type="protein sequence ID" value="CAL1395287.1"/>
    <property type="molecule type" value="Genomic_DNA"/>
</dbReference>
<proteinExistence type="predicted"/>
<protein>
    <submittedName>
        <fullName evidence="2">Uncharacterized protein</fullName>
    </submittedName>
</protein>
<name>A0AAV2FB76_9ROSI</name>
<dbReference type="AlphaFoldDB" id="A0AAV2FB76"/>
<evidence type="ECO:0000313" key="3">
    <source>
        <dbReference type="Proteomes" id="UP001497516"/>
    </source>
</evidence>
<feature type="region of interest" description="Disordered" evidence="1">
    <location>
        <begin position="1"/>
        <end position="72"/>
    </location>
</feature>
<evidence type="ECO:0000256" key="1">
    <source>
        <dbReference type="SAM" id="MobiDB-lite"/>
    </source>
</evidence>
<feature type="compositionally biased region" description="Basic residues" evidence="1">
    <location>
        <begin position="23"/>
        <end position="43"/>
    </location>
</feature>
<organism evidence="2 3">
    <name type="scientific">Linum trigynum</name>
    <dbReference type="NCBI Taxonomy" id="586398"/>
    <lineage>
        <taxon>Eukaryota</taxon>
        <taxon>Viridiplantae</taxon>
        <taxon>Streptophyta</taxon>
        <taxon>Embryophyta</taxon>
        <taxon>Tracheophyta</taxon>
        <taxon>Spermatophyta</taxon>
        <taxon>Magnoliopsida</taxon>
        <taxon>eudicotyledons</taxon>
        <taxon>Gunneridae</taxon>
        <taxon>Pentapetalae</taxon>
        <taxon>rosids</taxon>
        <taxon>fabids</taxon>
        <taxon>Malpighiales</taxon>
        <taxon>Linaceae</taxon>
        <taxon>Linum</taxon>
    </lineage>
</organism>
<accession>A0AAV2FB76</accession>
<feature type="compositionally biased region" description="Basic and acidic residues" evidence="1">
    <location>
        <begin position="59"/>
        <end position="72"/>
    </location>
</feature>
<gene>
    <name evidence="2" type="ORF">LTRI10_LOCUS35730</name>
</gene>
<keyword evidence="3" id="KW-1185">Reference proteome</keyword>
<reference evidence="2 3" key="1">
    <citation type="submission" date="2024-04" db="EMBL/GenBank/DDBJ databases">
        <authorList>
            <person name="Fracassetti M."/>
        </authorList>
    </citation>
    <scope>NUCLEOTIDE SEQUENCE [LARGE SCALE GENOMIC DNA]</scope>
</reference>
<sequence length="72" mass="7892">MCGGRRIRCGKSLASGGGSPIRGRWRVGRKRDLLRRRHGKVRGAQKGGQSGARVSRGGKFREDSTEKVESKL</sequence>
<dbReference type="Proteomes" id="UP001497516">
    <property type="component" value="Chromosome 6"/>
</dbReference>
<evidence type="ECO:0000313" key="2">
    <source>
        <dbReference type="EMBL" id="CAL1395287.1"/>
    </source>
</evidence>